<dbReference type="GO" id="GO:0004190">
    <property type="term" value="F:aspartic-type endopeptidase activity"/>
    <property type="evidence" value="ECO:0007669"/>
    <property type="project" value="UniProtKB-KW"/>
</dbReference>
<gene>
    <name evidence="4" type="ORF">TSUD_294560</name>
</gene>
<keyword evidence="1" id="KW-0378">Hydrolase</keyword>
<keyword evidence="1" id="KW-0064">Aspartyl protease</keyword>
<sequence>MVHRASSNVEEVPAIHALTDASQNPYYVHPNESGTAALVTPLLDGKNYHSWSRSFMKGVIMKNKLRFLDDRVRISSLQRDLYALRQDSLSVTEYFTKLKGLWEELELYHPIPNCTCTFRCVCEAMINAKRFKEEDLVMLFLTGLNETYAMVHSQILLMEPFRQLNSAFGMVIQHESVNGLDSVDDNASVSVNFARKSYKNGKPNGQGDKLCTYCHKTNHVVDNCFKKHGFPPGYRFRDGTIAGGKNQSQPSTNCVDTEDHPSKTNVESNKRVVASFSSEEYQALMSILKNNARSAGECTSSQVNSLSRFVTSTSSNTIPGINSTTAWILDSGATDHVCNSLHLLTNHKKIFPIPFKLPNGNRVIADIVGDIQVTKNIVLHNVLYMPHFQYNLISISKVAQDLACNFVFTDKLCLIQTKLQKMIGSGNLVDGLYYLNHASSTPPSTNHDFITLAKNQFNSKVKCVRSDNGKEFISLSKFFISKGIQHQTSCVATPQQNGRVERKHQCILNIARALLLQSHLPSRYWGYATIHALFIMNRVPSSAIKGHIPYVALHNKLPELCHFRVFGSLCYVSTPNMHRSKFDNRARKCAFLGYKPGVKGYVALDINTHEIITSRQVNFEETIFPYPIKASIHDCWIKAMQTELNALASNDTWAIIDLPAVAIMTTIRTILADASIHRWHIHQLDVDNAFLHGDLDEDVYMKIPQGLEGVAANKACKLVKSLYGLKQASRQFNKSQFTALLVYVDDVVLTDNCLEEITHTKKQLHEAFGIKDIGILKFFLGLEVAHSDQGITLCQRKYCLDLLAETGNLGCKPSSIPMDPSHRPHHDDSTPHDNITEYRALVGKLLYLTSIRPDIAFLVQQLSQFLDAPTTLHFKAAHKVLRYLKGNPGTGLFFPRGSSLQLSGFSDADWGGCPDNRRSITGYCFFLGKSLICWKSKKQLTVSKSSSEAEYRALASATCEMQWLTYLLIDLQITTVKSSNLYCDNQSALHIASNPVFHERTKHIDIDCHIVREKLQGGLMKLLPVSGYNQVVDIFTKALHPANFHSLFVKLGLLNIFQA</sequence>
<proteinExistence type="predicted"/>
<dbReference type="SUPFAM" id="SSF53098">
    <property type="entry name" value="Ribonuclease H-like"/>
    <property type="match status" value="1"/>
</dbReference>
<dbReference type="InterPro" id="IPR043502">
    <property type="entry name" value="DNA/RNA_pol_sf"/>
</dbReference>
<feature type="domain" description="Integrase catalytic" evidence="3">
    <location>
        <begin position="382"/>
        <end position="557"/>
    </location>
</feature>
<dbReference type="PANTHER" id="PTHR11439">
    <property type="entry name" value="GAG-POL-RELATED RETROTRANSPOSON"/>
    <property type="match status" value="1"/>
</dbReference>
<dbReference type="InterPro" id="IPR001584">
    <property type="entry name" value="Integrase_cat-core"/>
</dbReference>
<dbReference type="InterPro" id="IPR054722">
    <property type="entry name" value="PolX-like_BBD"/>
</dbReference>
<dbReference type="EMBL" id="DF973336">
    <property type="protein sequence ID" value="GAU26487.1"/>
    <property type="molecule type" value="Genomic_DNA"/>
</dbReference>
<dbReference type="PROSITE" id="PS50994">
    <property type="entry name" value="INTEGRASE"/>
    <property type="match status" value="1"/>
</dbReference>
<accession>A0A2Z6NB33</accession>
<evidence type="ECO:0000256" key="1">
    <source>
        <dbReference type="ARBA" id="ARBA00022750"/>
    </source>
</evidence>
<dbReference type="OrthoDB" id="1106744at2759"/>
<dbReference type="PANTHER" id="PTHR11439:SF463">
    <property type="entry name" value="REVERSE TRANSCRIPTASE TY1_COPIA-TYPE DOMAIN-CONTAINING PROTEIN"/>
    <property type="match status" value="1"/>
</dbReference>
<reference evidence="5" key="1">
    <citation type="journal article" date="2017" name="Front. Plant Sci.">
        <title>Climate Clever Clovers: New Paradigm to Reduce the Environmental Footprint of Ruminants by Breeding Low Methanogenic Forages Utilizing Haplotype Variation.</title>
        <authorList>
            <person name="Kaur P."/>
            <person name="Appels R."/>
            <person name="Bayer P.E."/>
            <person name="Keeble-Gagnere G."/>
            <person name="Wang J."/>
            <person name="Hirakawa H."/>
            <person name="Shirasawa K."/>
            <person name="Vercoe P."/>
            <person name="Stefanova K."/>
            <person name="Durmic Z."/>
            <person name="Nichols P."/>
            <person name="Revell C."/>
            <person name="Isobe S.N."/>
            <person name="Edwards D."/>
            <person name="Erskine W."/>
        </authorList>
    </citation>
    <scope>NUCLEOTIDE SEQUENCE [LARGE SCALE GENOMIC DNA]</scope>
    <source>
        <strain evidence="5">cv. Daliak</strain>
    </source>
</reference>
<dbReference type="Pfam" id="PF14244">
    <property type="entry name" value="Retrotran_gag_3"/>
    <property type="match status" value="1"/>
</dbReference>
<dbReference type="AlphaFoldDB" id="A0A2Z6NB33"/>
<keyword evidence="5" id="KW-1185">Reference proteome</keyword>
<evidence type="ECO:0000259" key="3">
    <source>
        <dbReference type="PROSITE" id="PS50994"/>
    </source>
</evidence>
<dbReference type="InterPro" id="IPR036397">
    <property type="entry name" value="RNaseH_sf"/>
</dbReference>
<dbReference type="GO" id="GO:0003676">
    <property type="term" value="F:nucleic acid binding"/>
    <property type="evidence" value="ECO:0007669"/>
    <property type="project" value="InterPro"/>
</dbReference>
<evidence type="ECO:0000256" key="2">
    <source>
        <dbReference type="SAM" id="MobiDB-lite"/>
    </source>
</evidence>
<dbReference type="GO" id="GO:0015074">
    <property type="term" value="P:DNA integration"/>
    <property type="evidence" value="ECO:0007669"/>
    <property type="project" value="InterPro"/>
</dbReference>
<name>A0A2Z6NB33_TRISU</name>
<feature type="compositionally biased region" description="Polar residues" evidence="2">
    <location>
        <begin position="245"/>
        <end position="255"/>
    </location>
</feature>
<evidence type="ECO:0000313" key="5">
    <source>
        <dbReference type="Proteomes" id="UP000242715"/>
    </source>
</evidence>
<dbReference type="Pfam" id="PF07727">
    <property type="entry name" value="RVT_2"/>
    <property type="match status" value="2"/>
</dbReference>
<dbReference type="Pfam" id="PF25597">
    <property type="entry name" value="SH3_retrovirus"/>
    <property type="match status" value="1"/>
</dbReference>
<dbReference type="InterPro" id="IPR057670">
    <property type="entry name" value="SH3_retrovirus"/>
</dbReference>
<evidence type="ECO:0000313" key="4">
    <source>
        <dbReference type="EMBL" id="GAU26487.1"/>
    </source>
</evidence>
<protein>
    <recommendedName>
        <fullName evidence="3">Integrase catalytic domain-containing protein</fullName>
    </recommendedName>
</protein>
<dbReference type="InterPro" id="IPR013103">
    <property type="entry name" value="RVT_2"/>
</dbReference>
<dbReference type="Gene3D" id="3.30.420.10">
    <property type="entry name" value="Ribonuclease H-like superfamily/Ribonuclease H"/>
    <property type="match status" value="1"/>
</dbReference>
<dbReference type="Proteomes" id="UP000242715">
    <property type="component" value="Unassembled WGS sequence"/>
</dbReference>
<dbReference type="InterPro" id="IPR029472">
    <property type="entry name" value="Copia-like_N"/>
</dbReference>
<dbReference type="InterPro" id="IPR012337">
    <property type="entry name" value="RNaseH-like_sf"/>
</dbReference>
<dbReference type="CDD" id="cd09272">
    <property type="entry name" value="RNase_HI_RT_Ty1"/>
    <property type="match status" value="1"/>
</dbReference>
<feature type="region of interest" description="Disordered" evidence="2">
    <location>
        <begin position="238"/>
        <end position="266"/>
    </location>
</feature>
<dbReference type="Pfam" id="PF22936">
    <property type="entry name" value="Pol_BBD"/>
    <property type="match status" value="1"/>
</dbReference>
<dbReference type="SUPFAM" id="SSF56672">
    <property type="entry name" value="DNA/RNA polymerases"/>
    <property type="match status" value="1"/>
</dbReference>
<organism evidence="4 5">
    <name type="scientific">Trifolium subterraneum</name>
    <name type="common">Subterranean clover</name>
    <dbReference type="NCBI Taxonomy" id="3900"/>
    <lineage>
        <taxon>Eukaryota</taxon>
        <taxon>Viridiplantae</taxon>
        <taxon>Streptophyta</taxon>
        <taxon>Embryophyta</taxon>
        <taxon>Tracheophyta</taxon>
        <taxon>Spermatophyta</taxon>
        <taxon>Magnoliopsida</taxon>
        <taxon>eudicotyledons</taxon>
        <taxon>Gunneridae</taxon>
        <taxon>Pentapetalae</taxon>
        <taxon>rosids</taxon>
        <taxon>fabids</taxon>
        <taxon>Fabales</taxon>
        <taxon>Fabaceae</taxon>
        <taxon>Papilionoideae</taxon>
        <taxon>50 kb inversion clade</taxon>
        <taxon>NPAAA clade</taxon>
        <taxon>Hologalegina</taxon>
        <taxon>IRL clade</taxon>
        <taxon>Trifolieae</taxon>
        <taxon>Trifolium</taxon>
    </lineage>
</organism>
<keyword evidence="1" id="KW-0645">Protease</keyword>